<accession>A0A074L1W3</accession>
<dbReference type="InterPro" id="IPR029069">
    <property type="entry name" value="HotDog_dom_sf"/>
</dbReference>
<keyword evidence="2" id="KW-0378">Hydrolase</keyword>
<dbReference type="PANTHER" id="PTHR31793">
    <property type="entry name" value="4-HYDROXYBENZOYL-COA THIOESTERASE FAMILY MEMBER"/>
    <property type="match status" value="1"/>
</dbReference>
<feature type="domain" description="Thioesterase" evidence="3">
    <location>
        <begin position="31"/>
        <end position="101"/>
    </location>
</feature>
<dbReference type="OrthoDB" id="760345at2"/>
<evidence type="ECO:0000256" key="1">
    <source>
        <dbReference type="ARBA" id="ARBA00005953"/>
    </source>
</evidence>
<dbReference type="PANTHER" id="PTHR31793:SF27">
    <property type="entry name" value="NOVEL THIOESTERASE SUPERFAMILY DOMAIN AND SAPOSIN A-TYPE DOMAIN CONTAINING PROTEIN (0610012H03RIK)"/>
    <property type="match status" value="1"/>
</dbReference>
<comment type="similarity">
    <text evidence="1">Belongs to the 4-hydroxybenzoyl-CoA thioesterase family.</text>
</comment>
<gene>
    <name evidence="4" type="ORF">EL17_05460</name>
</gene>
<reference evidence="4 5" key="1">
    <citation type="submission" date="2014-04" db="EMBL/GenBank/DDBJ databases">
        <title>Characterization and application of a salt tolerant electro-active bacterium.</title>
        <authorList>
            <person name="Yang L."/>
            <person name="Wei S."/>
            <person name="Tay Q.X.M."/>
        </authorList>
    </citation>
    <scope>NUCLEOTIDE SEQUENCE [LARGE SCALE GENOMIC DNA]</scope>
    <source>
        <strain evidence="4 5">LY1</strain>
    </source>
</reference>
<dbReference type="GO" id="GO:0047617">
    <property type="term" value="F:fatty acyl-CoA hydrolase activity"/>
    <property type="evidence" value="ECO:0007669"/>
    <property type="project" value="TreeGrafter"/>
</dbReference>
<evidence type="ECO:0000256" key="2">
    <source>
        <dbReference type="ARBA" id="ARBA00022801"/>
    </source>
</evidence>
<dbReference type="InterPro" id="IPR006683">
    <property type="entry name" value="Thioestr_dom"/>
</dbReference>
<name>A0A074L1W3_9BACT</name>
<evidence type="ECO:0000313" key="5">
    <source>
        <dbReference type="Proteomes" id="UP000027821"/>
    </source>
</evidence>
<comment type="caution">
    <text evidence="4">The sequence shown here is derived from an EMBL/GenBank/DDBJ whole genome shotgun (WGS) entry which is preliminary data.</text>
</comment>
<sequence length="149" mass="17054">MKKYSVEEVKTLFKFNISIQVKFSDIDGYLHVNNGIYFNYLEHARAIYLSKICDWDIMSTGAVVANLNIDFLRPIHLEDAPQAYVRCIHLGKSSIVLEQIIMGSTANGEEIIFASGTTTMVTVDMKNMRPTHVPETYRVKMQQFDQVNQ</sequence>
<dbReference type="AlphaFoldDB" id="A0A074L1W3"/>
<dbReference type="EMBL" id="JMIH01000014">
    <property type="protein sequence ID" value="KEO75119.1"/>
    <property type="molecule type" value="Genomic_DNA"/>
</dbReference>
<dbReference type="InterPro" id="IPR050563">
    <property type="entry name" value="4-hydroxybenzoyl-CoA_TE"/>
</dbReference>
<proteinExistence type="inferred from homology"/>
<evidence type="ECO:0000313" key="4">
    <source>
        <dbReference type="EMBL" id="KEO75119.1"/>
    </source>
</evidence>
<dbReference type="eggNOG" id="COG0824">
    <property type="taxonomic scope" value="Bacteria"/>
</dbReference>
<dbReference type="CDD" id="cd00586">
    <property type="entry name" value="4HBT"/>
    <property type="match status" value="1"/>
</dbReference>
<dbReference type="Gene3D" id="3.10.129.10">
    <property type="entry name" value="Hotdog Thioesterase"/>
    <property type="match status" value="1"/>
</dbReference>
<dbReference type="STRING" id="1048983.EL17_05460"/>
<dbReference type="Proteomes" id="UP000027821">
    <property type="component" value="Unassembled WGS sequence"/>
</dbReference>
<evidence type="ECO:0000259" key="3">
    <source>
        <dbReference type="Pfam" id="PF03061"/>
    </source>
</evidence>
<keyword evidence="5" id="KW-1185">Reference proteome</keyword>
<organism evidence="4 5">
    <name type="scientific">Anditalea andensis</name>
    <dbReference type="NCBI Taxonomy" id="1048983"/>
    <lineage>
        <taxon>Bacteria</taxon>
        <taxon>Pseudomonadati</taxon>
        <taxon>Bacteroidota</taxon>
        <taxon>Cytophagia</taxon>
        <taxon>Cytophagales</taxon>
        <taxon>Cytophagaceae</taxon>
        <taxon>Anditalea</taxon>
    </lineage>
</organism>
<dbReference type="Pfam" id="PF03061">
    <property type="entry name" value="4HBT"/>
    <property type="match status" value="1"/>
</dbReference>
<protein>
    <submittedName>
        <fullName evidence="4">Esterase</fullName>
    </submittedName>
</protein>
<dbReference type="RefSeq" id="WP_035071684.1">
    <property type="nucleotide sequence ID" value="NZ_JMIH01000014.1"/>
</dbReference>
<dbReference type="SUPFAM" id="SSF54637">
    <property type="entry name" value="Thioesterase/thiol ester dehydrase-isomerase"/>
    <property type="match status" value="1"/>
</dbReference>